<accession>A0A1F5KE67</accession>
<proteinExistence type="predicted"/>
<dbReference type="Proteomes" id="UP000176527">
    <property type="component" value="Unassembled WGS sequence"/>
</dbReference>
<dbReference type="EMBL" id="MFDE01000003">
    <property type="protein sequence ID" value="OGE39236.1"/>
    <property type="molecule type" value="Genomic_DNA"/>
</dbReference>
<comment type="caution">
    <text evidence="2">The sequence shown here is derived from an EMBL/GenBank/DDBJ whole genome shotgun (WGS) entry which is preliminary data.</text>
</comment>
<feature type="transmembrane region" description="Helical" evidence="1">
    <location>
        <begin position="85"/>
        <end position="107"/>
    </location>
</feature>
<name>A0A1F5KE67_9BACT</name>
<evidence type="ECO:0000313" key="2">
    <source>
        <dbReference type="EMBL" id="OGE39236.1"/>
    </source>
</evidence>
<evidence type="ECO:0000256" key="1">
    <source>
        <dbReference type="SAM" id="Phobius"/>
    </source>
</evidence>
<reference evidence="2 3" key="1">
    <citation type="journal article" date="2016" name="Nat. Commun.">
        <title>Thousands of microbial genomes shed light on interconnected biogeochemical processes in an aquifer system.</title>
        <authorList>
            <person name="Anantharaman K."/>
            <person name="Brown C.T."/>
            <person name="Hug L.A."/>
            <person name="Sharon I."/>
            <person name="Castelle C.J."/>
            <person name="Probst A.J."/>
            <person name="Thomas B.C."/>
            <person name="Singh A."/>
            <person name="Wilkins M.J."/>
            <person name="Karaoz U."/>
            <person name="Brodie E.L."/>
            <person name="Williams K.H."/>
            <person name="Hubbard S.S."/>
            <person name="Banfield J.F."/>
        </authorList>
    </citation>
    <scope>NUCLEOTIDE SEQUENCE [LARGE SCALE GENOMIC DNA]</scope>
</reference>
<sequence length="130" mass="14450">MVETTVETKEPENTSLTKPESFRVRLFNKVLSCLPSAYIYEPKEACNINTAREARITAIMTGIFCGAGVGMLTGIFANFSESTPLIRSVLMTYTFTYAGSLCGAYVYKLESKRVNRVMLQTEAKKQVLPT</sequence>
<feature type="transmembrane region" description="Helical" evidence="1">
    <location>
        <begin position="58"/>
        <end position="79"/>
    </location>
</feature>
<gene>
    <name evidence="2" type="ORF">A3F00_04065</name>
</gene>
<keyword evidence="1" id="KW-1133">Transmembrane helix</keyword>
<organism evidence="2 3">
    <name type="scientific">Candidatus Daviesbacteria bacterium RIFCSPHIGHO2_12_FULL_37_11</name>
    <dbReference type="NCBI Taxonomy" id="1797777"/>
    <lineage>
        <taxon>Bacteria</taxon>
        <taxon>Candidatus Daviesiibacteriota</taxon>
    </lineage>
</organism>
<evidence type="ECO:0000313" key="3">
    <source>
        <dbReference type="Proteomes" id="UP000176527"/>
    </source>
</evidence>
<dbReference type="AlphaFoldDB" id="A0A1F5KE67"/>
<keyword evidence="1" id="KW-0472">Membrane</keyword>
<protein>
    <submittedName>
        <fullName evidence="2">Uncharacterized protein</fullName>
    </submittedName>
</protein>
<keyword evidence="1" id="KW-0812">Transmembrane</keyword>